<evidence type="ECO:0000313" key="3">
    <source>
        <dbReference type="Proteomes" id="UP000274122"/>
    </source>
</evidence>
<evidence type="ECO:0000259" key="1">
    <source>
        <dbReference type="Pfam" id="PF04233"/>
    </source>
</evidence>
<reference evidence="2 3" key="1">
    <citation type="submission" date="2018-12" db="EMBL/GenBank/DDBJ databases">
        <authorList>
            <consortium name="Pathogen Informatics"/>
        </authorList>
    </citation>
    <scope>NUCLEOTIDE SEQUENCE [LARGE SCALE GENOMIC DNA]</scope>
    <source>
        <strain evidence="2 3">NCTC11466</strain>
    </source>
</reference>
<dbReference type="Pfam" id="PF04233">
    <property type="entry name" value="Phage_Mu_F"/>
    <property type="match status" value="1"/>
</dbReference>
<organism evidence="2 3">
    <name type="scientific">Cedecea lapagei</name>
    <dbReference type="NCBI Taxonomy" id="158823"/>
    <lineage>
        <taxon>Bacteria</taxon>
        <taxon>Pseudomonadati</taxon>
        <taxon>Pseudomonadota</taxon>
        <taxon>Gammaproteobacteria</taxon>
        <taxon>Enterobacterales</taxon>
        <taxon>Enterobacteriaceae</taxon>
        <taxon>Cedecea</taxon>
    </lineage>
</organism>
<dbReference type="OrthoDB" id="6909980at2"/>
<gene>
    <name evidence="2" type="ORF">NCTC11466_02071</name>
</gene>
<name>A0A447V250_9ENTR</name>
<sequence>MTTRKKKPKPAILPGNLADPTGVDRLERGAMNEFAKRVKKASQAYIDALNRIPASPAVNKKYTFQLDQGLLTMLLNNAQSLVEEIMLQGGEFNLWFFDGYVKPSYQRGTAQEFANLSQQSDVYAAGQNSIADILLSDVYQRRLVLLRAREFEEMKGLSAGIVADMSRILTNGIARGLPPSEVAKSLTQQTGIEKRRANRVARTEITNALRQARMDEADQAEDEFGLKTKQLHISALSPTTRHSHAARHAKLFTADEQRDWWSRDGNSINCKCSTVSVLVDDDGKPVSDTPIKRAKEAFENISARGYQWAKG</sequence>
<dbReference type="InterPro" id="IPR006528">
    <property type="entry name" value="Phage_head_morphogenesis_dom"/>
</dbReference>
<feature type="domain" description="Phage head morphogenesis" evidence="1">
    <location>
        <begin position="168"/>
        <end position="274"/>
    </location>
</feature>
<accession>A0A447V250</accession>
<dbReference type="Proteomes" id="UP000274122">
    <property type="component" value="Chromosome"/>
</dbReference>
<proteinExistence type="predicted"/>
<dbReference type="AlphaFoldDB" id="A0A447V250"/>
<dbReference type="EMBL" id="LR134201">
    <property type="protein sequence ID" value="VEB97289.1"/>
    <property type="molecule type" value="Genomic_DNA"/>
</dbReference>
<protein>
    <submittedName>
        <fullName evidence="2">Phage head morphogenesis protein, SPP1 gp7 family</fullName>
    </submittedName>
</protein>
<keyword evidence="3" id="KW-1185">Reference proteome</keyword>
<dbReference type="NCBIfam" id="TIGR01641">
    <property type="entry name" value="phageSPP1_gp7"/>
    <property type="match status" value="1"/>
</dbReference>
<dbReference type="RefSeq" id="WP_126356119.1">
    <property type="nucleotide sequence ID" value="NZ_LR134201.1"/>
</dbReference>
<dbReference type="KEGG" id="clap:NCTC11466_02071"/>
<evidence type="ECO:0000313" key="2">
    <source>
        <dbReference type="EMBL" id="VEB97289.1"/>
    </source>
</evidence>